<name>A0A165WIK7_9AGAM</name>
<organism evidence="1 2">
    <name type="scientific">Sistotremastrum suecicum HHB10207 ss-3</name>
    <dbReference type="NCBI Taxonomy" id="1314776"/>
    <lineage>
        <taxon>Eukaryota</taxon>
        <taxon>Fungi</taxon>
        <taxon>Dikarya</taxon>
        <taxon>Basidiomycota</taxon>
        <taxon>Agaricomycotina</taxon>
        <taxon>Agaricomycetes</taxon>
        <taxon>Sistotremastrales</taxon>
        <taxon>Sistotremastraceae</taxon>
        <taxon>Sistotremastrum</taxon>
    </lineage>
</organism>
<sequence>MGHDMLALGIRGDPLQPGLEEPISYEELEVYGQDWEALHRQDVWDSQAANNLCLYEYQHSAATSVLATCPAVASVFAKASNEYVLAVLEYPPFFSQEHSSTRTCIREYSRSHEYF</sequence>
<dbReference type="AlphaFoldDB" id="A0A165WIK7"/>
<evidence type="ECO:0000313" key="2">
    <source>
        <dbReference type="Proteomes" id="UP000076798"/>
    </source>
</evidence>
<accession>A0A165WIK7</accession>
<gene>
    <name evidence="1" type="ORF">SISSUDRAFT_1067981</name>
</gene>
<dbReference type="EMBL" id="KV428750">
    <property type="protein sequence ID" value="KZT31194.1"/>
    <property type="molecule type" value="Genomic_DNA"/>
</dbReference>
<keyword evidence="2" id="KW-1185">Reference proteome</keyword>
<proteinExistence type="predicted"/>
<evidence type="ECO:0000313" key="1">
    <source>
        <dbReference type="EMBL" id="KZT31194.1"/>
    </source>
</evidence>
<dbReference type="Proteomes" id="UP000076798">
    <property type="component" value="Unassembled WGS sequence"/>
</dbReference>
<protein>
    <submittedName>
        <fullName evidence="1">Uncharacterized protein</fullName>
    </submittedName>
</protein>
<reference evidence="1 2" key="1">
    <citation type="journal article" date="2016" name="Mol. Biol. Evol.">
        <title>Comparative Genomics of Early-Diverging Mushroom-Forming Fungi Provides Insights into the Origins of Lignocellulose Decay Capabilities.</title>
        <authorList>
            <person name="Nagy L.G."/>
            <person name="Riley R."/>
            <person name="Tritt A."/>
            <person name="Adam C."/>
            <person name="Daum C."/>
            <person name="Floudas D."/>
            <person name="Sun H."/>
            <person name="Yadav J.S."/>
            <person name="Pangilinan J."/>
            <person name="Larsson K.H."/>
            <person name="Matsuura K."/>
            <person name="Barry K."/>
            <person name="Labutti K."/>
            <person name="Kuo R."/>
            <person name="Ohm R.A."/>
            <person name="Bhattacharya S.S."/>
            <person name="Shirouzu T."/>
            <person name="Yoshinaga Y."/>
            <person name="Martin F.M."/>
            <person name="Grigoriev I.V."/>
            <person name="Hibbett D.S."/>
        </authorList>
    </citation>
    <scope>NUCLEOTIDE SEQUENCE [LARGE SCALE GENOMIC DNA]</scope>
    <source>
        <strain evidence="1 2">HHB10207 ss-3</strain>
    </source>
</reference>